<evidence type="ECO:0000313" key="1">
    <source>
        <dbReference type="EMBL" id="OGE08256.1"/>
    </source>
</evidence>
<name>A0A1F5HW10_9BACT</name>
<dbReference type="EMBL" id="MFBW01000019">
    <property type="protein sequence ID" value="OGE08256.1"/>
    <property type="molecule type" value="Genomic_DNA"/>
</dbReference>
<comment type="caution">
    <text evidence="1">The sequence shown here is derived from an EMBL/GenBank/DDBJ whole genome shotgun (WGS) entry which is preliminary data.</text>
</comment>
<sequence>MSCENGSSIEKVSGVKQIYIATKGSILDNVIVAGLQHPISIAKDWRVYLSAGTPEENERRRRIREQLQQELKPYESKVTSFLETHKARGCKIHSGIANDAIDFILMTEELCELPLAGVHIQSLG</sequence>
<dbReference type="AlphaFoldDB" id="A0A1F5HW10"/>
<reference evidence="1 2" key="1">
    <citation type="journal article" date="2016" name="Nat. Commun.">
        <title>Thousands of microbial genomes shed light on interconnected biogeochemical processes in an aquifer system.</title>
        <authorList>
            <person name="Anantharaman K."/>
            <person name="Brown C.T."/>
            <person name="Hug L.A."/>
            <person name="Sharon I."/>
            <person name="Castelle C.J."/>
            <person name="Probst A.J."/>
            <person name="Thomas B.C."/>
            <person name="Singh A."/>
            <person name="Wilkins M.J."/>
            <person name="Karaoz U."/>
            <person name="Brodie E.L."/>
            <person name="Williams K.H."/>
            <person name="Hubbard S.S."/>
            <person name="Banfield J.F."/>
        </authorList>
    </citation>
    <scope>NUCLEOTIDE SEQUENCE [LARGE SCALE GENOMIC DNA]</scope>
</reference>
<protein>
    <submittedName>
        <fullName evidence="1">Uncharacterized protein</fullName>
    </submittedName>
</protein>
<evidence type="ECO:0000313" key="2">
    <source>
        <dbReference type="Proteomes" id="UP000178845"/>
    </source>
</evidence>
<proteinExistence type="predicted"/>
<dbReference type="Proteomes" id="UP000178845">
    <property type="component" value="Unassembled WGS sequence"/>
</dbReference>
<accession>A0A1F5HW10</accession>
<organism evidence="1 2">
    <name type="scientific">Candidatus Curtissbacteria bacterium RIFCSPLOWO2_02_FULL_40_13b</name>
    <dbReference type="NCBI Taxonomy" id="1797733"/>
    <lineage>
        <taxon>Bacteria</taxon>
        <taxon>Candidatus Curtissiibacteriota</taxon>
    </lineage>
</organism>
<gene>
    <name evidence="1" type="ORF">A3I53_01120</name>
</gene>